<evidence type="ECO:0000313" key="2">
    <source>
        <dbReference type="EMBL" id="PZW28488.1"/>
    </source>
</evidence>
<dbReference type="InterPro" id="IPR052538">
    <property type="entry name" value="Flavonoid_dioxygenase-like"/>
</dbReference>
<dbReference type="SUPFAM" id="SSF51182">
    <property type="entry name" value="RmlC-like cupins"/>
    <property type="match status" value="1"/>
</dbReference>
<dbReference type="Proteomes" id="UP000248806">
    <property type="component" value="Unassembled WGS sequence"/>
</dbReference>
<protein>
    <submittedName>
        <fullName evidence="2">Cupin domain-containing protein</fullName>
    </submittedName>
</protein>
<dbReference type="Gene3D" id="2.60.120.10">
    <property type="entry name" value="Jelly Rolls"/>
    <property type="match status" value="1"/>
</dbReference>
<organism evidence="2 3">
    <name type="scientific">Thermosporothrix hazakensis</name>
    <dbReference type="NCBI Taxonomy" id="644383"/>
    <lineage>
        <taxon>Bacteria</taxon>
        <taxon>Bacillati</taxon>
        <taxon>Chloroflexota</taxon>
        <taxon>Ktedonobacteria</taxon>
        <taxon>Ktedonobacterales</taxon>
        <taxon>Thermosporotrichaceae</taxon>
        <taxon>Thermosporothrix</taxon>
    </lineage>
</organism>
<keyword evidence="3" id="KW-1185">Reference proteome</keyword>
<proteinExistence type="predicted"/>
<dbReference type="InterPro" id="IPR014710">
    <property type="entry name" value="RmlC-like_jellyroll"/>
</dbReference>
<dbReference type="OrthoDB" id="122936at2"/>
<gene>
    <name evidence="2" type="ORF">EI42_03242</name>
</gene>
<dbReference type="RefSeq" id="WP_111323649.1">
    <property type="nucleotide sequence ID" value="NZ_BIFX01000001.1"/>
</dbReference>
<dbReference type="InterPro" id="IPR013096">
    <property type="entry name" value="Cupin_2"/>
</dbReference>
<dbReference type="Pfam" id="PF07883">
    <property type="entry name" value="Cupin_2"/>
    <property type="match status" value="1"/>
</dbReference>
<feature type="domain" description="Cupin type-2" evidence="1">
    <location>
        <begin position="33"/>
        <end position="100"/>
    </location>
</feature>
<evidence type="ECO:0000313" key="3">
    <source>
        <dbReference type="Proteomes" id="UP000248806"/>
    </source>
</evidence>
<accession>A0A326U5A9</accession>
<dbReference type="PANTHER" id="PTHR43346">
    <property type="entry name" value="LIGAND BINDING DOMAIN PROTEIN, PUTATIVE (AFU_ORTHOLOGUE AFUA_6G14370)-RELATED"/>
    <property type="match status" value="1"/>
</dbReference>
<dbReference type="AlphaFoldDB" id="A0A326U5A9"/>
<evidence type="ECO:0000259" key="1">
    <source>
        <dbReference type="Pfam" id="PF07883"/>
    </source>
</evidence>
<dbReference type="PANTHER" id="PTHR43346:SF1">
    <property type="entry name" value="QUERCETIN 2,3-DIOXYGENASE-RELATED"/>
    <property type="match status" value="1"/>
</dbReference>
<name>A0A326U5A9_THEHA</name>
<reference evidence="2 3" key="1">
    <citation type="submission" date="2018-06" db="EMBL/GenBank/DDBJ databases">
        <title>Genomic Encyclopedia of Archaeal and Bacterial Type Strains, Phase II (KMG-II): from individual species to whole genera.</title>
        <authorList>
            <person name="Goeker M."/>
        </authorList>
    </citation>
    <scope>NUCLEOTIDE SEQUENCE [LARGE SCALE GENOMIC DNA]</scope>
    <source>
        <strain evidence="2 3">ATCC BAA-1881</strain>
    </source>
</reference>
<dbReference type="InterPro" id="IPR011051">
    <property type="entry name" value="RmlC_Cupin_sf"/>
</dbReference>
<sequence>MYTLLPKENIQLNATAYRFQGREYGNIPLSFFWVLTPPGKGPDMHVHPYKEIFVLLHGQATFTIGNETLIIHAGNVVIVPANTPHQFKNSGEEPLQMLSMHPSEAVVQEFLDR</sequence>
<dbReference type="EMBL" id="QKUF01000010">
    <property type="protein sequence ID" value="PZW28488.1"/>
    <property type="molecule type" value="Genomic_DNA"/>
</dbReference>
<comment type="caution">
    <text evidence="2">The sequence shown here is derived from an EMBL/GenBank/DDBJ whole genome shotgun (WGS) entry which is preliminary data.</text>
</comment>